<dbReference type="EC" id="2.7.7.49" evidence="1"/>
<dbReference type="Proteomes" id="UP001558652">
    <property type="component" value="Unassembled WGS sequence"/>
</dbReference>
<dbReference type="Gene3D" id="1.10.340.70">
    <property type="match status" value="1"/>
</dbReference>
<reference evidence="3 4" key="1">
    <citation type="submission" date="2024-07" db="EMBL/GenBank/DDBJ databases">
        <title>Chromosome-level genome assembly of the water stick insect Ranatra chinensis (Heteroptera: Nepidae).</title>
        <authorList>
            <person name="Liu X."/>
        </authorList>
    </citation>
    <scope>NUCLEOTIDE SEQUENCE [LARGE SCALE GENOMIC DNA]</scope>
    <source>
        <strain evidence="3">Cailab_2021Rc</strain>
        <tissue evidence="3">Muscle</tissue>
    </source>
</reference>
<dbReference type="Pfam" id="PF00665">
    <property type="entry name" value="rve"/>
    <property type="match status" value="1"/>
</dbReference>
<proteinExistence type="predicted"/>
<dbReference type="Gene3D" id="3.30.420.10">
    <property type="entry name" value="Ribonuclease H-like superfamily/Ribonuclease H"/>
    <property type="match status" value="1"/>
</dbReference>
<evidence type="ECO:0000256" key="1">
    <source>
        <dbReference type="ARBA" id="ARBA00012493"/>
    </source>
</evidence>
<keyword evidence="4" id="KW-1185">Reference proteome</keyword>
<dbReference type="PROSITE" id="PS50994">
    <property type="entry name" value="INTEGRASE"/>
    <property type="match status" value="1"/>
</dbReference>
<dbReference type="InterPro" id="IPR012337">
    <property type="entry name" value="RNaseH-like_sf"/>
</dbReference>
<dbReference type="PANTHER" id="PTHR37984:SF5">
    <property type="entry name" value="PROTEIN NYNRIN-LIKE"/>
    <property type="match status" value="1"/>
</dbReference>
<protein>
    <recommendedName>
        <fullName evidence="1">RNA-directed DNA polymerase</fullName>
        <ecNumber evidence="1">2.7.7.49</ecNumber>
    </recommendedName>
</protein>
<dbReference type="InterPro" id="IPR001584">
    <property type="entry name" value="Integrase_cat-core"/>
</dbReference>
<accession>A0ABD0YU89</accession>
<feature type="domain" description="Integrase catalytic" evidence="2">
    <location>
        <begin position="178"/>
        <end position="330"/>
    </location>
</feature>
<dbReference type="AlphaFoldDB" id="A0ABD0YU89"/>
<evidence type="ECO:0000259" key="2">
    <source>
        <dbReference type="PROSITE" id="PS50994"/>
    </source>
</evidence>
<evidence type="ECO:0000313" key="3">
    <source>
        <dbReference type="EMBL" id="KAL1124753.1"/>
    </source>
</evidence>
<dbReference type="GO" id="GO:0003964">
    <property type="term" value="F:RNA-directed DNA polymerase activity"/>
    <property type="evidence" value="ECO:0007669"/>
    <property type="project" value="UniProtKB-EC"/>
</dbReference>
<comment type="caution">
    <text evidence="3">The sequence shown here is derived from an EMBL/GenBank/DDBJ whole genome shotgun (WGS) entry which is preliminary data.</text>
</comment>
<gene>
    <name evidence="3" type="ORF">AAG570_001374</name>
</gene>
<dbReference type="InterPro" id="IPR041588">
    <property type="entry name" value="Integrase_H2C2"/>
</dbReference>
<dbReference type="Pfam" id="PF17921">
    <property type="entry name" value="Integrase_H2C2"/>
    <property type="match status" value="1"/>
</dbReference>
<organism evidence="3 4">
    <name type="scientific">Ranatra chinensis</name>
    <dbReference type="NCBI Taxonomy" id="642074"/>
    <lineage>
        <taxon>Eukaryota</taxon>
        <taxon>Metazoa</taxon>
        <taxon>Ecdysozoa</taxon>
        <taxon>Arthropoda</taxon>
        <taxon>Hexapoda</taxon>
        <taxon>Insecta</taxon>
        <taxon>Pterygota</taxon>
        <taxon>Neoptera</taxon>
        <taxon>Paraneoptera</taxon>
        <taxon>Hemiptera</taxon>
        <taxon>Heteroptera</taxon>
        <taxon>Panheteroptera</taxon>
        <taxon>Nepomorpha</taxon>
        <taxon>Nepidae</taxon>
        <taxon>Ranatrinae</taxon>
        <taxon>Ranatra</taxon>
    </lineage>
</organism>
<name>A0ABD0YU89_9HEMI</name>
<dbReference type="SUPFAM" id="SSF53098">
    <property type="entry name" value="Ribonuclease H-like"/>
    <property type="match status" value="1"/>
</dbReference>
<dbReference type="PANTHER" id="PTHR37984">
    <property type="entry name" value="PROTEIN CBG26694"/>
    <property type="match status" value="1"/>
</dbReference>
<dbReference type="EMBL" id="JBFDAA010000010">
    <property type="protein sequence ID" value="KAL1124753.1"/>
    <property type="molecule type" value="Genomic_DNA"/>
</dbReference>
<dbReference type="InterPro" id="IPR050951">
    <property type="entry name" value="Retrovirus_Pol_polyprotein"/>
</dbReference>
<dbReference type="InterPro" id="IPR036397">
    <property type="entry name" value="RNaseH_sf"/>
</dbReference>
<sequence>MREWTETETIINNKLRQLIFIATEGTGVQTDYHRYGRINVTKIKVGNDCTDDRLKEIIGQVTEPQVEYHVHVSENRLKEKLRKWYETGEIAQGATLICCTKRVETIKETERQKDIVQTYHNGVTNHRGIRETLAQLQRKYYWTDMRTTVQDIIGQCSPCNICKYERHPAIAPQEITETPTKPLEIVQADIWHWEGLKVLTVVDVTTRFLFAKCLRRKTGQQIKEGLLEFCGAVATPKKIVTDPGTEFRNKKVQEIAGELGITICTTTPGHHQSQGIIERVHLTLTEHMRLLEVAKGIKGPEAIARAVVAYNRSIHTATDRTPLELMRGEERGNTETPIEVELERVIEKVREDKMKRTEMTNERKALKRPKVIKIGEKVYIKNLTKRKKTDPPYVGSYVIKETLPRHRVILAKEHWTRGRGIIRHTNEIRIKIKKKVLL</sequence>
<evidence type="ECO:0000313" key="4">
    <source>
        <dbReference type="Proteomes" id="UP001558652"/>
    </source>
</evidence>